<reference evidence="2" key="1">
    <citation type="submission" date="2023-04" db="EMBL/GenBank/DDBJ databases">
        <title>Sphingomonas sp. MAHUQ-71 isolated from rice field.</title>
        <authorList>
            <person name="Huq M.A."/>
        </authorList>
    </citation>
    <scope>NUCLEOTIDE SEQUENCE</scope>
    <source>
        <strain evidence="2">MAHUQ-71</strain>
    </source>
</reference>
<proteinExistence type="predicted"/>
<evidence type="ECO:0000313" key="2">
    <source>
        <dbReference type="EMBL" id="MDH7637402.1"/>
    </source>
</evidence>
<accession>A0ABT6MWM8</accession>
<sequence length="89" mass="9047">MIRTSFIAVALLFPAAAFAQTHEPAGHGATAGRSPHAAYRPIAAETGCKTMHSLPGGKLPVYGSHAQPARCDTAQIAATGGASRLAHAE</sequence>
<dbReference type="RefSeq" id="WP_281042754.1">
    <property type="nucleotide sequence ID" value="NZ_JARYGZ010000001.1"/>
</dbReference>
<keyword evidence="1" id="KW-0732">Signal</keyword>
<feature type="chain" id="PRO_5045840935" evidence="1">
    <location>
        <begin position="20"/>
        <end position="89"/>
    </location>
</feature>
<evidence type="ECO:0000313" key="3">
    <source>
        <dbReference type="Proteomes" id="UP001160625"/>
    </source>
</evidence>
<dbReference type="Proteomes" id="UP001160625">
    <property type="component" value="Unassembled WGS sequence"/>
</dbReference>
<protein>
    <submittedName>
        <fullName evidence="2">Uncharacterized protein</fullName>
    </submittedName>
</protein>
<organism evidence="2 3">
    <name type="scientific">Sphingomonas oryzagri</name>
    <dbReference type="NCBI Taxonomy" id="3042314"/>
    <lineage>
        <taxon>Bacteria</taxon>
        <taxon>Pseudomonadati</taxon>
        <taxon>Pseudomonadota</taxon>
        <taxon>Alphaproteobacteria</taxon>
        <taxon>Sphingomonadales</taxon>
        <taxon>Sphingomonadaceae</taxon>
        <taxon>Sphingomonas</taxon>
    </lineage>
</organism>
<keyword evidence="3" id="KW-1185">Reference proteome</keyword>
<evidence type="ECO:0000256" key="1">
    <source>
        <dbReference type="SAM" id="SignalP"/>
    </source>
</evidence>
<gene>
    <name evidence="2" type="ORF">QGN17_01540</name>
</gene>
<name>A0ABT6MWM8_9SPHN</name>
<comment type="caution">
    <text evidence="2">The sequence shown here is derived from an EMBL/GenBank/DDBJ whole genome shotgun (WGS) entry which is preliminary data.</text>
</comment>
<feature type="signal peptide" evidence="1">
    <location>
        <begin position="1"/>
        <end position="19"/>
    </location>
</feature>
<dbReference type="EMBL" id="JARYGZ010000001">
    <property type="protein sequence ID" value="MDH7637402.1"/>
    <property type="molecule type" value="Genomic_DNA"/>
</dbReference>